<gene>
    <name evidence="1" type="ORF">IAD01_00685</name>
</gene>
<dbReference type="EMBL" id="DVIR01000006">
    <property type="protein sequence ID" value="HIS23913.1"/>
    <property type="molecule type" value="Genomic_DNA"/>
</dbReference>
<dbReference type="Proteomes" id="UP000823982">
    <property type="component" value="Unassembled WGS sequence"/>
</dbReference>
<dbReference type="PANTHER" id="PTHR34071:SF2">
    <property type="entry name" value="FLAVIN-NUCLEOTIDE-BINDING PROTEIN"/>
    <property type="match status" value="1"/>
</dbReference>
<reference evidence="1" key="2">
    <citation type="journal article" date="2021" name="PeerJ">
        <title>Extensive microbial diversity within the chicken gut microbiome revealed by metagenomics and culture.</title>
        <authorList>
            <person name="Gilroy R."/>
            <person name="Ravi A."/>
            <person name="Getino M."/>
            <person name="Pursley I."/>
            <person name="Horton D.L."/>
            <person name="Alikhan N.F."/>
            <person name="Baker D."/>
            <person name="Gharbi K."/>
            <person name="Hall N."/>
            <person name="Watson M."/>
            <person name="Adriaenssens E.M."/>
            <person name="Foster-Nyarko E."/>
            <person name="Jarju S."/>
            <person name="Secka A."/>
            <person name="Antonio M."/>
            <person name="Oren A."/>
            <person name="Chaudhuri R.R."/>
            <person name="La Ragione R."/>
            <person name="Hildebrand F."/>
            <person name="Pallen M.J."/>
        </authorList>
    </citation>
    <scope>NUCLEOTIDE SEQUENCE</scope>
    <source>
        <strain evidence="1">CHK157-1446</strain>
    </source>
</reference>
<dbReference type="InterPro" id="IPR024747">
    <property type="entry name" value="Pyridox_Oxase-rel"/>
</dbReference>
<proteinExistence type="predicted"/>
<name>A0A9D1EMA6_9FIRM</name>
<evidence type="ECO:0000313" key="2">
    <source>
        <dbReference type="Proteomes" id="UP000823982"/>
    </source>
</evidence>
<sequence length="151" mass="16459">MRRSDRELSASDAERILESGEYGVLCTVSKDAQPYAVPISYAYSGGVIHIHCAKGVGKKIENISNCDSVCFTVVGKTHVQPEKFSTLYESVIVTGKIVPSENPRESLLALAKKYSPDFIDQAYEHIRAAAGRVAAYTIIPEHISAKGKREG</sequence>
<dbReference type="PANTHER" id="PTHR34071">
    <property type="entry name" value="5-NITROIMIDAZOLE ANTIBIOTICS RESISTANCE PROTEIN, NIMA-FAMILY-RELATED PROTEIN-RELATED"/>
    <property type="match status" value="1"/>
</dbReference>
<comment type="caution">
    <text evidence="1">The sequence shown here is derived from an EMBL/GenBank/DDBJ whole genome shotgun (WGS) entry which is preliminary data.</text>
</comment>
<dbReference type="Gene3D" id="2.30.110.10">
    <property type="entry name" value="Electron Transport, Fmn-binding Protein, Chain A"/>
    <property type="match status" value="1"/>
</dbReference>
<protein>
    <submittedName>
        <fullName evidence="1">Pyridoxamine 5'-phosphate oxidase family protein</fullName>
    </submittedName>
</protein>
<accession>A0A9D1EMA6</accession>
<evidence type="ECO:0000313" key="1">
    <source>
        <dbReference type="EMBL" id="HIS23913.1"/>
    </source>
</evidence>
<organism evidence="1 2">
    <name type="scientific">Candidatus Faeciplasma gallinarum</name>
    <dbReference type="NCBI Taxonomy" id="2840799"/>
    <lineage>
        <taxon>Bacteria</taxon>
        <taxon>Bacillati</taxon>
        <taxon>Bacillota</taxon>
        <taxon>Clostridia</taxon>
        <taxon>Eubacteriales</taxon>
        <taxon>Oscillospiraceae</taxon>
        <taxon>Oscillospiraceae incertae sedis</taxon>
        <taxon>Candidatus Faeciplasma</taxon>
    </lineage>
</organism>
<dbReference type="InterPro" id="IPR012349">
    <property type="entry name" value="Split_barrel_FMN-bd"/>
</dbReference>
<reference evidence="1" key="1">
    <citation type="submission" date="2020-10" db="EMBL/GenBank/DDBJ databases">
        <authorList>
            <person name="Gilroy R."/>
        </authorList>
    </citation>
    <scope>NUCLEOTIDE SEQUENCE</scope>
    <source>
        <strain evidence="1">CHK157-1446</strain>
    </source>
</reference>
<dbReference type="SUPFAM" id="SSF50475">
    <property type="entry name" value="FMN-binding split barrel"/>
    <property type="match status" value="1"/>
</dbReference>
<dbReference type="Pfam" id="PF12900">
    <property type="entry name" value="Pyridox_ox_2"/>
    <property type="match status" value="1"/>
</dbReference>
<dbReference type="AlphaFoldDB" id="A0A9D1EMA6"/>